<accession>A0A0L0DK13</accession>
<evidence type="ECO:0000256" key="2">
    <source>
        <dbReference type="SAM" id="Phobius"/>
    </source>
</evidence>
<feature type="transmembrane region" description="Helical" evidence="2">
    <location>
        <begin position="232"/>
        <end position="254"/>
    </location>
</feature>
<sequence>MMTAGVVSEFRLKARDGGGFWHGLGVVCLFGIKVVLSLAFAPISFMLIPFWLKGQLQWIGTVRQWLRRRISGDEEAAEAMSESSAPASKAELAAKAEQNGKWEADQKRLFRFSLAALVFPIIAYVNVIVSVYYDESVSRTEVYVPIMHVVVIVFTHFLSLEKRLSDGGAFGEKGSTKDTKRFTFYLPAIEYDSRMDDDEEGQSLLGLTRKEFDEKALLATIERHASLDSSPVVKPVAVLTATIIAAVAAIIGPLHRMGPLTKTEATGFFGQGTWYDVLIVVNSAYCMFVFSLTFLLEAMAIAAHYWKIFFGLRLAFKLVQSKQSGIVNADGTPFELELNSAHAIQTWLALKRSIRRWGENSLVVALVNPSLVMTVVYLAFFAIIIFIRFAVLHKPIDEFAWYSLSAAVPTFIFLVATIYASVAIAELPEKENEFLTEKRIVDLEKYLDTVRKQQAAAKSRTRSSDSSEDSFSELKLDLAVKHLELLIRMFRQAIDDNVPRPIRIFGLPSTASCLPRSRPHRLSPSSSASSGPQQFK</sequence>
<feature type="compositionally biased region" description="Low complexity" evidence="1">
    <location>
        <begin position="515"/>
        <end position="530"/>
    </location>
</feature>
<dbReference type="Proteomes" id="UP000054408">
    <property type="component" value="Unassembled WGS sequence"/>
</dbReference>
<evidence type="ECO:0000313" key="4">
    <source>
        <dbReference type="Proteomes" id="UP000054408"/>
    </source>
</evidence>
<feature type="transmembrane region" description="Helical" evidence="2">
    <location>
        <begin position="362"/>
        <end position="387"/>
    </location>
</feature>
<name>A0A0L0DK13_THETB</name>
<dbReference type="AlphaFoldDB" id="A0A0L0DK13"/>
<feature type="transmembrane region" description="Helical" evidence="2">
    <location>
        <begin position="109"/>
        <end position="130"/>
    </location>
</feature>
<feature type="transmembrane region" description="Helical" evidence="2">
    <location>
        <begin position="20"/>
        <end position="48"/>
    </location>
</feature>
<organism evidence="3 4">
    <name type="scientific">Thecamonas trahens ATCC 50062</name>
    <dbReference type="NCBI Taxonomy" id="461836"/>
    <lineage>
        <taxon>Eukaryota</taxon>
        <taxon>Apusozoa</taxon>
        <taxon>Apusomonadida</taxon>
        <taxon>Apusomonadidae</taxon>
        <taxon>Thecamonas</taxon>
    </lineage>
</organism>
<feature type="transmembrane region" description="Helical" evidence="2">
    <location>
        <begin position="274"/>
        <end position="296"/>
    </location>
</feature>
<evidence type="ECO:0008006" key="5">
    <source>
        <dbReference type="Google" id="ProtNLM"/>
    </source>
</evidence>
<proteinExistence type="predicted"/>
<keyword evidence="2" id="KW-1133">Transmembrane helix</keyword>
<evidence type="ECO:0000256" key="1">
    <source>
        <dbReference type="SAM" id="MobiDB-lite"/>
    </source>
</evidence>
<keyword evidence="4" id="KW-1185">Reference proteome</keyword>
<gene>
    <name evidence="3" type="ORF">AMSG_08482</name>
</gene>
<keyword evidence="2" id="KW-0812">Transmembrane</keyword>
<dbReference type="GeneID" id="25567169"/>
<keyword evidence="2" id="KW-0472">Membrane</keyword>
<reference evidence="3 4" key="1">
    <citation type="submission" date="2010-05" db="EMBL/GenBank/DDBJ databases">
        <title>The Genome Sequence of Thecamonas trahens ATCC 50062.</title>
        <authorList>
            <consortium name="The Broad Institute Genome Sequencing Platform"/>
            <person name="Russ C."/>
            <person name="Cuomo C."/>
            <person name="Shea T."/>
            <person name="Young S.K."/>
            <person name="Zeng Q."/>
            <person name="Koehrsen M."/>
            <person name="Haas B."/>
            <person name="Borodovsky M."/>
            <person name="Guigo R."/>
            <person name="Alvarado L."/>
            <person name="Berlin A."/>
            <person name="Bochicchio J."/>
            <person name="Borenstein D."/>
            <person name="Chapman S."/>
            <person name="Chen Z."/>
            <person name="Freedman E."/>
            <person name="Gellesch M."/>
            <person name="Goldberg J."/>
            <person name="Griggs A."/>
            <person name="Gujja S."/>
            <person name="Heilman E."/>
            <person name="Heiman D."/>
            <person name="Hepburn T."/>
            <person name="Howarth C."/>
            <person name="Jen D."/>
            <person name="Larson L."/>
            <person name="Mehta T."/>
            <person name="Park D."/>
            <person name="Pearson M."/>
            <person name="Roberts A."/>
            <person name="Saif S."/>
            <person name="Shenoy N."/>
            <person name="Sisk P."/>
            <person name="Stolte C."/>
            <person name="Sykes S."/>
            <person name="Thomson T."/>
            <person name="Walk T."/>
            <person name="White J."/>
            <person name="Yandava C."/>
            <person name="Burger G."/>
            <person name="Gray M.W."/>
            <person name="Holland P.W.H."/>
            <person name="King N."/>
            <person name="Lang F.B.F."/>
            <person name="Roger A.J."/>
            <person name="Ruiz-Trillo I."/>
            <person name="Lander E."/>
            <person name="Nusbaum C."/>
        </authorList>
    </citation>
    <scope>NUCLEOTIDE SEQUENCE [LARGE SCALE GENOMIC DNA]</scope>
    <source>
        <strain evidence="3 4">ATCC 50062</strain>
    </source>
</reference>
<evidence type="ECO:0000313" key="3">
    <source>
        <dbReference type="EMBL" id="KNC52617.1"/>
    </source>
</evidence>
<feature type="region of interest" description="Disordered" evidence="1">
    <location>
        <begin position="515"/>
        <end position="536"/>
    </location>
</feature>
<dbReference type="EMBL" id="GL349474">
    <property type="protein sequence ID" value="KNC52617.1"/>
    <property type="molecule type" value="Genomic_DNA"/>
</dbReference>
<dbReference type="RefSeq" id="XP_013755174.1">
    <property type="nucleotide sequence ID" value="XM_013899720.1"/>
</dbReference>
<protein>
    <recommendedName>
        <fullName evidence="5">Transmembrane protein</fullName>
    </recommendedName>
</protein>
<feature type="transmembrane region" description="Helical" evidence="2">
    <location>
        <begin position="399"/>
        <end position="422"/>
    </location>
</feature>
<feature type="transmembrane region" description="Helical" evidence="2">
    <location>
        <begin position="142"/>
        <end position="160"/>
    </location>
</feature>